<name>A0A5C8PVM5_9HYPH</name>
<comment type="caution">
    <text evidence="1">The sequence shown here is derived from an EMBL/GenBank/DDBJ whole genome shotgun (WGS) entry which is preliminary data.</text>
</comment>
<dbReference type="OrthoDB" id="9874980at2"/>
<accession>A0A5C8PVM5</accession>
<protein>
    <submittedName>
        <fullName evidence="1">Uncharacterized protein</fullName>
    </submittedName>
</protein>
<keyword evidence="2" id="KW-1185">Reference proteome</keyword>
<evidence type="ECO:0000313" key="1">
    <source>
        <dbReference type="EMBL" id="TXL82164.1"/>
    </source>
</evidence>
<dbReference type="RefSeq" id="WP_147844865.1">
    <property type="nucleotide sequence ID" value="NZ_VDUZ01000001.1"/>
</dbReference>
<proteinExistence type="predicted"/>
<dbReference type="EMBL" id="VDUZ01000001">
    <property type="protein sequence ID" value="TXL82164.1"/>
    <property type="molecule type" value="Genomic_DNA"/>
</dbReference>
<dbReference type="Proteomes" id="UP000321638">
    <property type="component" value="Unassembled WGS sequence"/>
</dbReference>
<evidence type="ECO:0000313" key="2">
    <source>
        <dbReference type="Proteomes" id="UP000321638"/>
    </source>
</evidence>
<sequence>MRRGRSLASIAGAQLRFPSPARLRVGDRFVFLPTVEIAVAWLRAPANAAVCERLSEPLELLLAALESRSPTDLSASYRALLAGIAREGLVFR</sequence>
<reference evidence="1 2" key="1">
    <citation type="submission" date="2019-06" db="EMBL/GenBank/DDBJ databases">
        <title>New taxonomy in bacterial strain CC-CFT640, isolated from vineyard.</title>
        <authorList>
            <person name="Lin S.-Y."/>
            <person name="Tsai C.-F."/>
            <person name="Young C.-C."/>
        </authorList>
    </citation>
    <scope>NUCLEOTIDE SEQUENCE [LARGE SCALE GENOMIC DNA]</scope>
    <source>
        <strain evidence="1 2">CC-CFT640</strain>
    </source>
</reference>
<gene>
    <name evidence="1" type="ORF">FHP25_00220</name>
</gene>
<organism evidence="1 2">
    <name type="scientific">Vineibacter terrae</name>
    <dbReference type="NCBI Taxonomy" id="2586908"/>
    <lineage>
        <taxon>Bacteria</taxon>
        <taxon>Pseudomonadati</taxon>
        <taxon>Pseudomonadota</taxon>
        <taxon>Alphaproteobacteria</taxon>
        <taxon>Hyphomicrobiales</taxon>
        <taxon>Vineibacter</taxon>
    </lineage>
</organism>
<dbReference type="AlphaFoldDB" id="A0A5C8PVM5"/>